<evidence type="ECO:0000313" key="2">
    <source>
        <dbReference type="EMBL" id="VDP45853.1"/>
    </source>
</evidence>
<dbReference type="GO" id="GO:0000164">
    <property type="term" value="C:protein phosphatase type 1 complex"/>
    <property type="evidence" value="ECO:0007669"/>
    <property type="project" value="TreeGrafter"/>
</dbReference>
<dbReference type="Gene3D" id="2.60.40.2440">
    <property type="entry name" value="Carbohydrate binding type-21 domain"/>
    <property type="match status" value="1"/>
</dbReference>
<name>A0A183P2S5_9TREM</name>
<dbReference type="AlphaFoldDB" id="A0A183P2S5"/>
<gene>
    <name evidence="2" type="ORF">SMTD_LOCUS8661</name>
</gene>
<feature type="compositionally biased region" description="Polar residues" evidence="1">
    <location>
        <begin position="497"/>
        <end position="511"/>
    </location>
</feature>
<evidence type="ECO:0000256" key="1">
    <source>
        <dbReference type="SAM" id="MobiDB-lite"/>
    </source>
</evidence>
<organism evidence="2 3">
    <name type="scientific">Schistosoma mattheei</name>
    <dbReference type="NCBI Taxonomy" id="31246"/>
    <lineage>
        <taxon>Eukaryota</taxon>
        <taxon>Metazoa</taxon>
        <taxon>Spiralia</taxon>
        <taxon>Lophotrochozoa</taxon>
        <taxon>Platyhelminthes</taxon>
        <taxon>Trematoda</taxon>
        <taxon>Digenea</taxon>
        <taxon>Strigeidida</taxon>
        <taxon>Schistosomatoidea</taxon>
        <taxon>Schistosomatidae</taxon>
        <taxon>Schistosoma</taxon>
    </lineage>
</organism>
<dbReference type="InterPro" id="IPR005036">
    <property type="entry name" value="CBM21_dom"/>
</dbReference>
<dbReference type="InterPro" id="IPR050782">
    <property type="entry name" value="PP1_regulatory_subunit_3"/>
</dbReference>
<dbReference type="PANTHER" id="PTHR12307:SF36">
    <property type="entry name" value="GLYCOGEN-BINDING SUBUNIT 76A"/>
    <property type="match status" value="1"/>
</dbReference>
<dbReference type="PANTHER" id="PTHR12307">
    <property type="entry name" value="PROTEIN PHOSPHATASE 1 REGULATORY SUBUNIT"/>
    <property type="match status" value="1"/>
</dbReference>
<dbReference type="GO" id="GO:0008157">
    <property type="term" value="F:protein phosphatase 1 binding"/>
    <property type="evidence" value="ECO:0007669"/>
    <property type="project" value="TreeGrafter"/>
</dbReference>
<reference evidence="2 3" key="1">
    <citation type="submission" date="2018-11" db="EMBL/GenBank/DDBJ databases">
        <authorList>
            <consortium name="Pathogen Informatics"/>
        </authorList>
    </citation>
    <scope>NUCLEOTIDE SEQUENCE [LARGE SCALE GENOMIC DNA]</scope>
    <source>
        <strain>Denwood</strain>
        <strain evidence="3">Zambia</strain>
    </source>
</reference>
<evidence type="ECO:0000313" key="3">
    <source>
        <dbReference type="Proteomes" id="UP000269396"/>
    </source>
</evidence>
<keyword evidence="3" id="KW-1185">Reference proteome</keyword>
<dbReference type="GO" id="GO:0005979">
    <property type="term" value="P:regulation of glycogen biosynthetic process"/>
    <property type="evidence" value="ECO:0007669"/>
    <property type="project" value="TreeGrafter"/>
</dbReference>
<feature type="region of interest" description="Disordered" evidence="1">
    <location>
        <begin position="439"/>
        <end position="521"/>
    </location>
</feature>
<dbReference type="STRING" id="31246.A0A183P2S5"/>
<dbReference type="EMBL" id="UZAL01029088">
    <property type="protein sequence ID" value="VDP45853.1"/>
    <property type="molecule type" value="Genomic_DNA"/>
</dbReference>
<dbReference type="InterPro" id="IPR038175">
    <property type="entry name" value="CBM21_dom_sf"/>
</dbReference>
<dbReference type="PROSITE" id="PS51159">
    <property type="entry name" value="CBM21"/>
    <property type="match status" value="1"/>
</dbReference>
<proteinExistence type="predicted"/>
<dbReference type="Pfam" id="PF03370">
    <property type="entry name" value="CBM_21"/>
    <property type="match status" value="1"/>
</dbReference>
<sequence length="806" mass="92003">MGTLVGQWYNLGSNCTGSLGDLNNCGYSSNTSEEFIKQNWDTESNNISFPSWMSKSNHQTMDLDERSLKTSFMNSLILDMQDFSKTDIFTETSNSHNSANLLSLTQLLGLSRLMNFIMYKSRQTNTDAELVGNVHQRSFTDYIFAQSQLERKARRRSHYPILKTFSHSNSLNASLTSIVEADHFLHSKWDTIETYFSKRCRRRHCNSESGLFSLEDNLSSLFLHDIEYTKNKNDNEEDKQNLSTNITTSIHLEEAQNISSTSLDLKTNNFGEMETNNENACSHYQSEDDNCLSLINKQNELLLVNTNENDNQFSLSAENLNPNCINELQNELSLINITNSIESNNEPVNNIVNKPITRSLTSKNNMKLNKSVSFADEVGKSLTEIFTLCDDDELCNGFSGIILNGLVFVCIESSVFIDDNTAQVRKAFYLLQASPPNVIGSAEPPKSDIHPGRSTSALRRLAEPSTSDVRKTSARPFASFRRQHPPQPTPPHKNTPLCVTSPHQTTSSSTLAPGPQRRPQNKLDTLDNYNFGSIKDYKSYDNQNKRSKFQIFYGDEYFDTESPGKTQNTYENNNNQFMKFNTTDIESHYIWSLTFSQPASLYIRLTKDNWKTFIDYPAIYSSQLSSSTWSNTKRYDTFIFNILIESDQQSFNPNDKIEFAICFIAFNNNNDKTEYWDNNNNENYIIEQRKLHPHLINIMNINNSQSSNQSDTQTNQLSIIDKSLNNNNNNNSCTIEYNIPSYTLDCRPNFDGFTSFTNYRAWNHFSGETSSIIDGNKTNKNTGQNSTNRLLLCLGEIFELVQLEID</sequence>
<accession>A0A183P2S5</accession>
<dbReference type="GO" id="GO:2001069">
    <property type="term" value="F:glycogen binding"/>
    <property type="evidence" value="ECO:0007669"/>
    <property type="project" value="TreeGrafter"/>
</dbReference>
<dbReference type="Proteomes" id="UP000269396">
    <property type="component" value="Unassembled WGS sequence"/>
</dbReference>
<protein>
    <submittedName>
        <fullName evidence="2">Uncharacterized protein</fullName>
    </submittedName>
</protein>